<evidence type="ECO:0000256" key="3">
    <source>
        <dbReference type="ARBA" id="ARBA00022692"/>
    </source>
</evidence>
<evidence type="ECO:0000256" key="4">
    <source>
        <dbReference type="ARBA" id="ARBA00022989"/>
    </source>
</evidence>
<keyword evidence="9" id="KW-1185">Reference proteome</keyword>
<keyword evidence="5 6" id="KW-0472">Membrane</keyword>
<feature type="transmembrane region" description="Helical" evidence="6">
    <location>
        <begin position="16"/>
        <end position="34"/>
    </location>
</feature>
<protein>
    <submittedName>
        <fullName evidence="8">Membrane protein DedA with SNARE-associated domain</fullName>
    </submittedName>
</protein>
<dbReference type="AlphaFoldDB" id="A0A7W6HWN0"/>
<dbReference type="PANTHER" id="PTHR42709:SF6">
    <property type="entry name" value="UNDECAPRENYL PHOSPHATE TRANSPORTER A"/>
    <property type="match status" value="1"/>
</dbReference>
<feature type="transmembrane region" description="Helical" evidence="6">
    <location>
        <begin position="54"/>
        <end position="75"/>
    </location>
</feature>
<dbReference type="InterPro" id="IPR051311">
    <property type="entry name" value="DedA_domain"/>
</dbReference>
<keyword evidence="4 6" id="KW-1133">Transmembrane helix</keyword>
<feature type="domain" description="VTT" evidence="7">
    <location>
        <begin position="41"/>
        <end position="165"/>
    </location>
</feature>
<accession>A0A7W6HWN0</accession>
<comment type="subcellular location">
    <subcellularLocation>
        <location evidence="1">Cell membrane</location>
        <topology evidence="1">Multi-pass membrane protein</topology>
    </subcellularLocation>
</comment>
<evidence type="ECO:0000313" key="9">
    <source>
        <dbReference type="Proteomes" id="UP000546007"/>
    </source>
</evidence>
<feature type="transmembrane region" description="Helical" evidence="6">
    <location>
        <begin position="145"/>
        <end position="168"/>
    </location>
</feature>
<dbReference type="Proteomes" id="UP000546007">
    <property type="component" value="Unassembled WGS sequence"/>
</dbReference>
<evidence type="ECO:0000256" key="5">
    <source>
        <dbReference type="ARBA" id="ARBA00023136"/>
    </source>
</evidence>
<evidence type="ECO:0000259" key="7">
    <source>
        <dbReference type="Pfam" id="PF09335"/>
    </source>
</evidence>
<dbReference type="EMBL" id="JACIES010000003">
    <property type="protein sequence ID" value="MBB4025773.1"/>
    <property type="molecule type" value="Genomic_DNA"/>
</dbReference>
<evidence type="ECO:0000256" key="1">
    <source>
        <dbReference type="ARBA" id="ARBA00004651"/>
    </source>
</evidence>
<reference evidence="8 9" key="1">
    <citation type="submission" date="2020-08" db="EMBL/GenBank/DDBJ databases">
        <title>Genomic Encyclopedia of Type Strains, Phase IV (KMG-IV): sequencing the most valuable type-strain genomes for metagenomic binning, comparative biology and taxonomic classification.</title>
        <authorList>
            <person name="Goeker M."/>
        </authorList>
    </citation>
    <scope>NUCLEOTIDE SEQUENCE [LARGE SCALE GENOMIC DNA]</scope>
    <source>
        <strain evidence="8 9">DSM 105721</strain>
    </source>
</reference>
<evidence type="ECO:0000256" key="2">
    <source>
        <dbReference type="ARBA" id="ARBA00022475"/>
    </source>
</evidence>
<organism evidence="8 9">
    <name type="scientific">Butyricimonas faecihominis</name>
    <dbReference type="NCBI Taxonomy" id="1472416"/>
    <lineage>
        <taxon>Bacteria</taxon>
        <taxon>Pseudomonadati</taxon>
        <taxon>Bacteroidota</taxon>
        <taxon>Bacteroidia</taxon>
        <taxon>Bacteroidales</taxon>
        <taxon>Odoribacteraceae</taxon>
        <taxon>Butyricimonas</taxon>
    </lineage>
</organism>
<gene>
    <name evidence="8" type="ORF">GGR14_001557</name>
</gene>
<dbReference type="OrthoDB" id="9813426at2"/>
<evidence type="ECO:0000313" key="8">
    <source>
        <dbReference type="EMBL" id="MBB4025773.1"/>
    </source>
</evidence>
<keyword evidence="2" id="KW-1003">Cell membrane</keyword>
<dbReference type="PANTHER" id="PTHR42709">
    <property type="entry name" value="ALKALINE PHOSPHATASE LIKE PROTEIN"/>
    <property type="match status" value="1"/>
</dbReference>
<dbReference type="RefSeq" id="WP_151411779.1">
    <property type="nucleotide sequence ID" value="NZ_AP028155.1"/>
</dbReference>
<feature type="transmembrane region" description="Helical" evidence="6">
    <location>
        <begin position="180"/>
        <end position="198"/>
    </location>
</feature>
<dbReference type="GO" id="GO:0005886">
    <property type="term" value="C:plasma membrane"/>
    <property type="evidence" value="ECO:0007669"/>
    <property type="project" value="UniProtKB-SubCell"/>
</dbReference>
<dbReference type="InterPro" id="IPR032816">
    <property type="entry name" value="VTT_dom"/>
</dbReference>
<dbReference type="Pfam" id="PF09335">
    <property type="entry name" value="VTT_dom"/>
    <property type="match status" value="1"/>
</dbReference>
<keyword evidence="3 6" id="KW-0812">Transmembrane</keyword>
<sequence length="211" mass="24060">MIDWLQSILDWYMHNVNYWSVLVCMTIESSIIPFPAELIVPPAAWKAANGDLNFLLVVIFSTIGSVLGALFNYVLAYTLGRKFIYSFAESRWGKILRMSKEKVEKSEQYFLKYGKSSTLIGRLTPGVRSFISLPAGLVKMPLNSFIFYTAAGSGIWNLILATAGYFLYSRKELLEKYFTEISIVMLIVGIGFFTYLIIRSTRKKKQLNLKL</sequence>
<name>A0A7W6HWN0_9BACT</name>
<comment type="caution">
    <text evidence="8">The sequence shown here is derived from an EMBL/GenBank/DDBJ whole genome shotgun (WGS) entry which is preliminary data.</text>
</comment>
<dbReference type="GeneID" id="93100289"/>
<evidence type="ECO:0000256" key="6">
    <source>
        <dbReference type="SAM" id="Phobius"/>
    </source>
</evidence>
<proteinExistence type="predicted"/>